<evidence type="ECO:0000256" key="3">
    <source>
        <dbReference type="ARBA" id="ARBA00022605"/>
    </source>
</evidence>
<evidence type="ECO:0000256" key="15">
    <source>
        <dbReference type="ARBA" id="ARBA00034078"/>
    </source>
</evidence>
<dbReference type="GO" id="GO:0009099">
    <property type="term" value="P:L-valine biosynthetic process"/>
    <property type="evidence" value="ECO:0007669"/>
    <property type="project" value="UniProtKB-UniPathway"/>
</dbReference>
<evidence type="ECO:0000256" key="8">
    <source>
        <dbReference type="ARBA" id="ARBA00023014"/>
    </source>
</evidence>
<gene>
    <name evidence="19" type="ORF">PV09_00354</name>
</gene>
<comment type="cofactor">
    <cofactor evidence="1">
        <name>Mg(2+)</name>
        <dbReference type="ChEBI" id="CHEBI:18420"/>
    </cofactor>
</comment>
<dbReference type="EC" id="4.2.1.9" evidence="14"/>
<dbReference type="EMBL" id="KN847529">
    <property type="protein sequence ID" value="KIW09475.1"/>
    <property type="molecule type" value="Genomic_DNA"/>
</dbReference>
<dbReference type="InterPro" id="IPR004404">
    <property type="entry name" value="DihydroxyA_deHydtase"/>
</dbReference>
<keyword evidence="10" id="KW-0100">Branched-chain amino acid biosynthesis</keyword>
<dbReference type="FunFam" id="3.50.30.80:FF:000001">
    <property type="entry name" value="Dihydroxy-acid dehydratase"/>
    <property type="match status" value="1"/>
</dbReference>
<dbReference type="Proteomes" id="UP000053259">
    <property type="component" value="Unassembled WGS sequence"/>
</dbReference>
<evidence type="ECO:0000259" key="18">
    <source>
        <dbReference type="Pfam" id="PF24877"/>
    </source>
</evidence>
<dbReference type="PANTHER" id="PTHR21000">
    <property type="entry name" value="DIHYDROXY-ACID DEHYDRATASE DAD"/>
    <property type="match status" value="1"/>
</dbReference>
<comment type="catalytic activity">
    <reaction evidence="16">
        <text>(2R,3R)-2,3-dihydroxy-3-methylpentanoate = (S)-3-methyl-2-oxopentanoate + H2O</text>
        <dbReference type="Rhea" id="RHEA:27694"/>
        <dbReference type="ChEBI" id="CHEBI:15377"/>
        <dbReference type="ChEBI" id="CHEBI:35146"/>
        <dbReference type="ChEBI" id="CHEBI:49258"/>
        <dbReference type="EC" id="4.2.1.9"/>
    </reaction>
    <physiologicalReaction direction="left-to-right" evidence="16">
        <dbReference type="Rhea" id="RHEA:27695"/>
    </physiologicalReaction>
</comment>
<comment type="catalytic activity">
    <reaction evidence="11">
        <text>(2R)-2,3-dihydroxy-3-methylbutanoate = 3-methyl-2-oxobutanoate + H2O</text>
        <dbReference type="Rhea" id="RHEA:24809"/>
        <dbReference type="ChEBI" id="CHEBI:11851"/>
        <dbReference type="ChEBI" id="CHEBI:15377"/>
        <dbReference type="ChEBI" id="CHEBI:49072"/>
        <dbReference type="EC" id="4.2.1.9"/>
    </reaction>
    <physiologicalReaction direction="left-to-right" evidence="11">
        <dbReference type="Rhea" id="RHEA:24810"/>
    </physiologicalReaction>
</comment>
<evidence type="ECO:0000256" key="12">
    <source>
        <dbReference type="ARBA" id="ARBA00029436"/>
    </source>
</evidence>
<accession>A0A0D2ASK9</accession>
<evidence type="ECO:0000256" key="7">
    <source>
        <dbReference type="ARBA" id="ARBA00023004"/>
    </source>
</evidence>
<keyword evidence="9" id="KW-0456">Lyase</keyword>
<keyword evidence="4" id="KW-0001">2Fe-2S</keyword>
<dbReference type="STRING" id="253628.A0A0D2ASK9"/>
<keyword evidence="20" id="KW-1185">Reference proteome</keyword>
<dbReference type="InParanoid" id="A0A0D2ASK9"/>
<dbReference type="SUPFAM" id="SSF52016">
    <property type="entry name" value="LeuD/IlvD-like"/>
    <property type="match status" value="1"/>
</dbReference>
<protein>
    <recommendedName>
        <fullName evidence="14">dihydroxy-acid dehydratase</fullName>
        <ecNumber evidence="14">4.2.1.9</ecNumber>
    </recommendedName>
</protein>
<comment type="similarity">
    <text evidence="2">Belongs to the IlvD/Edd family.</text>
</comment>
<keyword evidence="6" id="KW-0460">Magnesium</keyword>
<dbReference type="InterPro" id="IPR042096">
    <property type="entry name" value="Dihydro-acid_dehy_C"/>
</dbReference>
<keyword evidence="5" id="KW-0479">Metal-binding</keyword>
<dbReference type="Pfam" id="PF00920">
    <property type="entry name" value="ILVD_EDD_N"/>
    <property type="match status" value="1"/>
</dbReference>
<dbReference type="Gene3D" id="3.50.30.80">
    <property type="entry name" value="IlvD/EDD C-terminal domain-like"/>
    <property type="match status" value="1"/>
</dbReference>
<dbReference type="UniPathway" id="UPA00049">
    <property type="reaction ID" value="UER00061"/>
</dbReference>
<name>A0A0D2ASK9_9PEZI</name>
<evidence type="ECO:0000313" key="20">
    <source>
        <dbReference type="Proteomes" id="UP000053259"/>
    </source>
</evidence>
<dbReference type="OrthoDB" id="3851628at2759"/>
<reference evidence="19 20" key="1">
    <citation type="submission" date="2015-01" db="EMBL/GenBank/DDBJ databases">
        <title>The Genome Sequence of Ochroconis gallopava CBS43764.</title>
        <authorList>
            <consortium name="The Broad Institute Genomics Platform"/>
            <person name="Cuomo C."/>
            <person name="de Hoog S."/>
            <person name="Gorbushina A."/>
            <person name="Stielow B."/>
            <person name="Teixiera M."/>
            <person name="Abouelleil A."/>
            <person name="Chapman S.B."/>
            <person name="Priest M."/>
            <person name="Young S.K."/>
            <person name="Wortman J."/>
            <person name="Nusbaum C."/>
            <person name="Birren B."/>
        </authorList>
    </citation>
    <scope>NUCLEOTIDE SEQUENCE [LARGE SCALE GENOMIC DNA]</scope>
    <source>
        <strain evidence="19 20">CBS 43764</strain>
    </source>
</reference>
<dbReference type="GO" id="GO:0046872">
    <property type="term" value="F:metal ion binding"/>
    <property type="evidence" value="ECO:0007669"/>
    <property type="project" value="UniProtKB-KW"/>
</dbReference>
<comment type="pathway">
    <text evidence="13">Amino-acid biosynthesis; L-isoleucine biosynthesis; L-isoleucine from 2-oxobutanoate: step 3/4.</text>
</comment>
<evidence type="ECO:0000256" key="11">
    <source>
        <dbReference type="ARBA" id="ARBA00029304"/>
    </source>
</evidence>
<dbReference type="GO" id="GO:0005739">
    <property type="term" value="C:mitochondrion"/>
    <property type="evidence" value="ECO:0007669"/>
    <property type="project" value="TreeGrafter"/>
</dbReference>
<dbReference type="InterPro" id="IPR050165">
    <property type="entry name" value="DHAD_IlvD/Edd"/>
</dbReference>
<sequence length="605" mass="64661">MEPHNIAKQQNLEEPRYLSFKKLPEGTKLANGELALNKYSSAVTHGHDFPGAKAMLYAAGVPDEATMQSAPHVGIASVWWEGNPCNMHLLDLAKEVKKGVQKLGMLGWQYNTIGVSDAITMGGEGMRFSLQSREIIADSIETVTCAQHHDACIALPGCDKNMPGAAMAFARHNRPSIMVYGGSIKPGFSTLLRKPINISTCYEAFGSYVYDTLKNPDDPSQTKDDILSDIEKHACPGAGACGGMYTANTLSTAIEAMGLMLPGSSSTPATEPAKMRECIKAAECIKICLEKDIKPRDIMTKAAFENALVMLMALGGSTNAVIHLIAMALTAGVNLTLDDFQRVSDKVPFIADMAPSGKYYMADLYEVGGTPAVMKLLVAANLMDGSLMTVTGKTIAENIAPYPSLPQDQVIVRPINNPIKKTGHLEILRGNLAPEGAVAKITGKEGMKFTGKAMVFEKEHELDQALNEGKIPRGENIVIVVRYEGPKGGPGMPEQLKASAALMGAKLTNVALITDGRYSGASHGFIVGHITPEAAVGGPIAVVQAGDMITIDAENNTISFDVTDEEIKERLSRWKKPPMLATRGTLAKYAALVTDASHGALTDLF</sequence>
<evidence type="ECO:0000256" key="5">
    <source>
        <dbReference type="ARBA" id="ARBA00022723"/>
    </source>
</evidence>
<feature type="domain" description="Dihydroxy-acid/6-phosphogluconate dehydratase N-terminal" evidence="17">
    <location>
        <begin position="71"/>
        <end position="398"/>
    </location>
</feature>
<dbReference type="SUPFAM" id="SSF143975">
    <property type="entry name" value="IlvD/EDD N-terminal domain-like"/>
    <property type="match status" value="1"/>
</dbReference>
<evidence type="ECO:0000256" key="10">
    <source>
        <dbReference type="ARBA" id="ARBA00023304"/>
    </source>
</evidence>
<evidence type="ECO:0000256" key="2">
    <source>
        <dbReference type="ARBA" id="ARBA00006486"/>
    </source>
</evidence>
<comment type="cofactor">
    <cofactor evidence="15">
        <name>[2Fe-2S] cluster</name>
        <dbReference type="ChEBI" id="CHEBI:190135"/>
    </cofactor>
</comment>
<evidence type="ECO:0000313" key="19">
    <source>
        <dbReference type="EMBL" id="KIW09475.1"/>
    </source>
</evidence>
<dbReference type="GeneID" id="27308327"/>
<dbReference type="GO" id="GO:0051537">
    <property type="term" value="F:2 iron, 2 sulfur cluster binding"/>
    <property type="evidence" value="ECO:0007669"/>
    <property type="project" value="UniProtKB-KW"/>
</dbReference>
<evidence type="ECO:0000256" key="6">
    <source>
        <dbReference type="ARBA" id="ARBA00022842"/>
    </source>
</evidence>
<evidence type="ECO:0000256" key="1">
    <source>
        <dbReference type="ARBA" id="ARBA00001946"/>
    </source>
</evidence>
<dbReference type="VEuPathDB" id="FungiDB:PV09_00354"/>
<evidence type="ECO:0000256" key="9">
    <source>
        <dbReference type="ARBA" id="ARBA00023239"/>
    </source>
</evidence>
<comment type="pathway">
    <text evidence="12">Amino-acid biosynthesis; L-valine biosynthesis; L-valine from pyruvate: step 3/4.</text>
</comment>
<feature type="domain" description="Dihydroxy-acid/6-phosphogluconate dehydratase C-terminal" evidence="18">
    <location>
        <begin position="411"/>
        <end position="600"/>
    </location>
</feature>
<keyword evidence="8" id="KW-0411">Iron-sulfur</keyword>
<organism evidence="19 20">
    <name type="scientific">Verruconis gallopava</name>
    <dbReference type="NCBI Taxonomy" id="253628"/>
    <lineage>
        <taxon>Eukaryota</taxon>
        <taxon>Fungi</taxon>
        <taxon>Dikarya</taxon>
        <taxon>Ascomycota</taxon>
        <taxon>Pezizomycotina</taxon>
        <taxon>Dothideomycetes</taxon>
        <taxon>Pleosporomycetidae</taxon>
        <taxon>Venturiales</taxon>
        <taxon>Sympoventuriaceae</taxon>
        <taxon>Verruconis</taxon>
    </lineage>
</organism>
<dbReference type="RefSeq" id="XP_016219344.1">
    <property type="nucleotide sequence ID" value="XM_016353087.1"/>
</dbReference>
<evidence type="ECO:0000256" key="16">
    <source>
        <dbReference type="ARBA" id="ARBA00052865"/>
    </source>
</evidence>
<dbReference type="InterPro" id="IPR000581">
    <property type="entry name" value="ILV_EDD_N"/>
</dbReference>
<evidence type="ECO:0000256" key="4">
    <source>
        <dbReference type="ARBA" id="ARBA00022714"/>
    </source>
</evidence>
<proteinExistence type="inferred from homology"/>
<evidence type="ECO:0000256" key="13">
    <source>
        <dbReference type="ARBA" id="ARBA00029437"/>
    </source>
</evidence>
<dbReference type="NCBIfam" id="TIGR00110">
    <property type="entry name" value="ilvD"/>
    <property type="match status" value="1"/>
</dbReference>
<dbReference type="PROSITE" id="PS00887">
    <property type="entry name" value="ILVD_EDD_2"/>
    <property type="match status" value="1"/>
</dbReference>
<dbReference type="InterPro" id="IPR020558">
    <property type="entry name" value="DiOHA_6PGluconate_deHydtase_CS"/>
</dbReference>
<keyword evidence="3" id="KW-0028">Amino-acid biosynthesis</keyword>
<dbReference type="InterPro" id="IPR056740">
    <property type="entry name" value="ILV_EDD_C"/>
</dbReference>
<evidence type="ECO:0000256" key="14">
    <source>
        <dbReference type="ARBA" id="ARBA00029490"/>
    </source>
</evidence>
<dbReference type="InterPro" id="IPR037237">
    <property type="entry name" value="IlvD/EDD_N"/>
</dbReference>
<keyword evidence="7" id="KW-0408">Iron</keyword>
<dbReference type="Pfam" id="PF24877">
    <property type="entry name" value="ILV_EDD_C"/>
    <property type="match status" value="1"/>
</dbReference>
<dbReference type="PROSITE" id="PS00886">
    <property type="entry name" value="ILVD_EDD_1"/>
    <property type="match status" value="1"/>
</dbReference>
<dbReference type="GO" id="GO:0009097">
    <property type="term" value="P:isoleucine biosynthetic process"/>
    <property type="evidence" value="ECO:0007669"/>
    <property type="project" value="UniProtKB-UniPathway"/>
</dbReference>
<evidence type="ECO:0000259" key="17">
    <source>
        <dbReference type="Pfam" id="PF00920"/>
    </source>
</evidence>
<dbReference type="PANTHER" id="PTHR21000:SF13">
    <property type="entry name" value="DIHYDROXY-ACID DEHYDRATASE"/>
    <property type="match status" value="1"/>
</dbReference>
<dbReference type="AlphaFoldDB" id="A0A0D2ASK9"/>
<dbReference type="UniPathway" id="UPA00047">
    <property type="reaction ID" value="UER00057"/>
</dbReference>
<dbReference type="HOGENOM" id="CLU_014271_4_1_1"/>
<dbReference type="GO" id="GO:0004160">
    <property type="term" value="F:dihydroxy-acid dehydratase activity"/>
    <property type="evidence" value="ECO:0007669"/>
    <property type="project" value="UniProtKB-EC"/>
</dbReference>
<dbReference type="NCBIfam" id="NF002068">
    <property type="entry name" value="PRK00911.1"/>
    <property type="match status" value="1"/>
</dbReference>